<dbReference type="InterPro" id="IPR000073">
    <property type="entry name" value="AB_hydrolase_1"/>
</dbReference>
<feature type="compositionally biased region" description="Basic residues" evidence="11">
    <location>
        <begin position="483"/>
        <end position="496"/>
    </location>
</feature>
<evidence type="ECO:0000259" key="12">
    <source>
        <dbReference type="Pfam" id="PF02225"/>
    </source>
</evidence>
<feature type="compositionally biased region" description="Basic and acidic residues" evidence="11">
    <location>
        <begin position="611"/>
        <end position="633"/>
    </location>
</feature>
<protein>
    <recommendedName>
        <fullName evidence="10">Peptide hydrolase</fullName>
        <ecNumber evidence="10">3.4.-.-</ecNumber>
    </recommendedName>
</protein>
<feature type="domain" description="Peptidase M28" evidence="13">
    <location>
        <begin position="246"/>
        <end position="458"/>
    </location>
</feature>
<dbReference type="SUPFAM" id="SSF53474">
    <property type="entry name" value="alpha/beta-Hydrolases"/>
    <property type="match status" value="1"/>
</dbReference>
<dbReference type="InterPro" id="IPR046450">
    <property type="entry name" value="PA_dom_sf"/>
</dbReference>
<dbReference type="Pfam" id="PF04389">
    <property type="entry name" value="Peptidase_M28"/>
    <property type="match status" value="1"/>
</dbReference>
<feature type="region of interest" description="Disordered" evidence="11">
    <location>
        <begin position="610"/>
        <end position="652"/>
    </location>
</feature>
<dbReference type="Proteomes" id="UP000481858">
    <property type="component" value="Unassembled WGS sequence"/>
</dbReference>
<evidence type="ECO:0000313" key="15">
    <source>
        <dbReference type="EMBL" id="KAF2967542.1"/>
    </source>
</evidence>
<feature type="domain" description="PA" evidence="12">
    <location>
        <begin position="136"/>
        <end position="219"/>
    </location>
</feature>
<keyword evidence="7 10" id="KW-0732">Signal</keyword>
<dbReference type="Pfam" id="PF02225">
    <property type="entry name" value="PA"/>
    <property type="match status" value="1"/>
</dbReference>
<evidence type="ECO:0000256" key="10">
    <source>
        <dbReference type="RuleBase" id="RU361240"/>
    </source>
</evidence>
<comment type="similarity">
    <text evidence="3">Belongs to the peptidase M28 family. M28A subfamily.</text>
</comment>
<keyword evidence="4" id="KW-0031">Aminopeptidase</keyword>
<dbReference type="GO" id="GO:0046872">
    <property type="term" value="F:metal ion binding"/>
    <property type="evidence" value="ECO:0007669"/>
    <property type="project" value="UniProtKB-KW"/>
</dbReference>
<name>A0A7C8IVP9_9PEZI</name>
<dbReference type="Gene3D" id="3.40.630.10">
    <property type="entry name" value="Zn peptidases"/>
    <property type="match status" value="1"/>
</dbReference>
<evidence type="ECO:0000256" key="5">
    <source>
        <dbReference type="ARBA" id="ARBA00022670"/>
    </source>
</evidence>
<comment type="cofactor">
    <cofactor evidence="1">
        <name>Zn(2+)</name>
        <dbReference type="ChEBI" id="CHEBI:29105"/>
    </cofactor>
</comment>
<keyword evidence="8 10" id="KW-0378">Hydrolase</keyword>
<feature type="signal peptide" evidence="10">
    <location>
        <begin position="1"/>
        <end position="22"/>
    </location>
</feature>
<dbReference type="InParanoid" id="A0A7C8IVP9"/>
<dbReference type="CDD" id="cd02130">
    <property type="entry name" value="PA_ScAPY_like"/>
    <property type="match status" value="1"/>
</dbReference>
<dbReference type="Gene3D" id="3.40.50.1820">
    <property type="entry name" value="alpha/beta hydrolase"/>
    <property type="match status" value="1"/>
</dbReference>
<dbReference type="InterPro" id="IPR045175">
    <property type="entry name" value="M28_fam"/>
</dbReference>
<dbReference type="AlphaFoldDB" id="A0A7C8IVP9"/>
<keyword evidence="9 10" id="KW-0862">Zinc</keyword>
<dbReference type="OrthoDB" id="10013407at2759"/>
<dbReference type="Pfam" id="PF12697">
    <property type="entry name" value="Abhydrolase_6"/>
    <property type="match status" value="1"/>
</dbReference>
<dbReference type="CDD" id="cd03876">
    <property type="entry name" value="M28_SGAP_like"/>
    <property type="match status" value="1"/>
</dbReference>
<comment type="caution">
    <text evidence="15">The sequence shown here is derived from an EMBL/GenBank/DDBJ whole genome shotgun (WGS) entry which is preliminary data.</text>
</comment>
<evidence type="ECO:0000259" key="13">
    <source>
        <dbReference type="Pfam" id="PF04389"/>
    </source>
</evidence>
<dbReference type="PANTHER" id="PTHR12147:SF26">
    <property type="entry name" value="PEPTIDASE M28 DOMAIN-CONTAINING PROTEIN"/>
    <property type="match status" value="1"/>
</dbReference>
<keyword evidence="5 10" id="KW-0645">Protease</keyword>
<dbReference type="SUPFAM" id="SSF52025">
    <property type="entry name" value="PA domain"/>
    <property type="match status" value="1"/>
</dbReference>
<evidence type="ECO:0000256" key="6">
    <source>
        <dbReference type="ARBA" id="ARBA00022723"/>
    </source>
</evidence>
<dbReference type="PANTHER" id="PTHR12147">
    <property type="entry name" value="METALLOPEPTIDASE M28 FAMILY MEMBER"/>
    <property type="match status" value="1"/>
</dbReference>
<dbReference type="EMBL" id="WUBL01000066">
    <property type="protein sequence ID" value="KAF2967542.1"/>
    <property type="molecule type" value="Genomic_DNA"/>
</dbReference>
<evidence type="ECO:0000256" key="1">
    <source>
        <dbReference type="ARBA" id="ARBA00001947"/>
    </source>
</evidence>
<dbReference type="GO" id="GO:0008235">
    <property type="term" value="F:metalloexopeptidase activity"/>
    <property type="evidence" value="ECO:0007669"/>
    <property type="project" value="InterPro"/>
</dbReference>
<organism evidence="15 16">
    <name type="scientific">Xylaria multiplex</name>
    <dbReference type="NCBI Taxonomy" id="323545"/>
    <lineage>
        <taxon>Eukaryota</taxon>
        <taxon>Fungi</taxon>
        <taxon>Dikarya</taxon>
        <taxon>Ascomycota</taxon>
        <taxon>Pezizomycotina</taxon>
        <taxon>Sordariomycetes</taxon>
        <taxon>Xylariomycetidae</taxon>
        <taxon>Xylariales</taxon>
        <taxon>Xylariaceae</taxon>
        <taxon>Xylaria</taxon>
    </lineage>
</organism>
<evidence type="ECO:0000313" key="16">
    <source>
        <dbReference type="Proteomes" id="UP000481858"/>
    </source>
</evidence>
<dbReference type="SUPFAM" id="SSF53187">
    <property type="entry name" value="Zn-dependent exopeptidases"/>
    <property type="match status" value="1"/>
</dbReference>
<accession>A0A7C8IVP9</accession>
<dbReference type="EC" id="3.4.-.-" evidence="10"/>
<dbReference type="Gene3D" id="3.50.30.30">
    <property type="match status" value="1"/>
</dbReference>
<evidence type="ECO:0000256" key="9">
    <source>
        <dbReference type="ARBA" id="ARBA00022833"/>
    </source>
</evidence>
<keyword evidence="16" id="KW-1185">Reference proteome</keyword>
<comment type="similarity">
    <text evidence="2">Belongs to the peptidase M28 family. M28B subfamily.</text>
</comment>
<dbReference type="GO" id="GO:0004177">
    <property type="term" value="F:aminopeptidase activity"/>
    <property type="evidence" value="ECO:0007669"/>
    <property type="project" value="UniProtKB-KW"/>
</dbReference>
<evidence type="ECO:0000256" key="3">
    <source>
        <dbReference type="ARBA" id="ARBA00005957"/>
    </source>
</evidence>
<evidence type="ECO:0000256" key="11">
    <source>
        <dbReference type="SAM" id="MobiDB-lite"/>
    </source>
</evidence>
<evidence type="ECO:0000256" key="8">
    <source>
        <dbReference type="ARBA" id="ARBA00022801"/>
    </source>
</evidence>
<reference evidence="15 16" key="1">
    <citation type="submission" date="2019-12" db="EMBL/GenBank/DDBJ databases">
        <title>Draft genome sequence of the ascomycete Xylaria multiplex DSM 110363.</title>
        <authorList>
            <person name="Buettner E."/>
            <person name="Kellner H."/>
        </authorList>
    </citation>
    <scope>NUCLEOTIDE SEQUENCE [LARGE SCALE GENOMIC DNA]</scope>
    <source>
        <strain evidence="15 16">DSM 110363</strain>
    </source>
</reference>
<dbReference type="InterPro" id="IPR029058">
    <property type="entry name" value="AB_hydrolase_fold"/>
</dbReference>
<evidence type="ECO:0000259" key="14">
    <source>
        <dbReference type="Pfam" id="PF12697"/>
    </source>
</evidence>
<gene>
    <name evidence="15" type="ORF">GQX73_g6055</name>
</gene>
<feature type="domain" description="AB hydrolase-1" evidence="14">
    <location>
        <begin position="499"/>
        <end position="709"/>
    </location>
</feature>
<keyword evidence="6 10" id="KW-0479">Metal-binding</keyword>
<sequence length="726" mass="78212">MKGFNSALAITAAGLLAMTSSAEPLPRSSKCKSPLVQDKPLVNSIHLKDLVQCAQDLEDIAYATTARNRVHGSEGHKNTVKYFKETLESLGDYYKIELQEYTTEVTLASFKALSIDGVDFATESFEFGNNGTWTDVPLVNVANLGCNPEDVPDSVAGNVALIARGECTFVQKITNAGAKGAVAAIIYNNAEAGVASGTLGGVNDLIPLGGLTRADGLALAARIEAGETVTSSGDYWAYVTLGTSHNVIATSKYGDPNNVLFLGAHSDSVDKGPGINDNGSGSCGLLTVAKALSKWRTNSQVKFAWWTAEEEGLLGAEHFVETSTAQDLAKIRLYLNFDMIASPNYYLGIYDGDGSRFNLSGPPGSDVAEKLFEDWFAARNLTTFGAEFNGRSDYGPFLEAGVPCSGLDTGADGVKTEEEKVIYGGIAGEPYDQNYHDAGDNVSNLALFPFEVNAKAIAHAVATYGKSWKGFPERLPSNSTAPARRHVHSRNSGAPKKHSCVYTLDGIVGDAVSLIKYLNLDGFHLVGASLGGLIAWQVAARLLNLTRSLALILASPVGRQQNADDGLPPLTPEGQWLIGEAFSVPADLDDDEAWIKSYMSMDLTLAIRPPTEAERAESTRESKVTYRRERKSDTMWTRHNHSDTSGPRWPHKSLKQISCPTVVIHAAKDQIFPMKHAEALGDDIEAAIFVLENCGHELPHRVRQQVADAILENVKRGDTKALKTRD</sequence>
<dbReference type="InterPro" id="IPR007484">
    <property type="entry name" value="Peptidase_M28"/>
</dbReference>
<dbReference type="InterPro" id="IPR041756">
    <property type="entry name" value="M28_SGAP-like"/>
</dbReference>
<feature type="chain" id="PRO_5029036814" description="Peptide hydrolase" evidence="10">
    <location>
        <begin position="23"/>
        <end position="726"/>
    </location>
</feature>
<proteinExistence type="inferred from homology"/>
<evidence type="ECO:0000256" key="7">
    <source>
        <dbReference type="ARBA" id="ARBA00022729"/>
    </source>
</evidence>
<dbReference type="InterPro" id="IPR003137">
    <property type="entry name" value="PA_domain"/>
</dbReference>
<evidence type="ECO:0000256" key="4">
    <source>
        <dbReference type="ARBA" id="ARBA00022438"/>
    </source>
</evidence>
<feature type="region of interest" description="Disordered" evidence="11">
    <location>
        <begin position="475"/>
        <end position="496"/>
    </location>
</feature>
<evidence type="ECO:0000256" key="2">
    <source>
        <dbReference type="ARBA" id="ARBA00005634"/>
    </source>
</evidence>
<dbReference type="GO" id="GO:0006508">
    <property type="term" value="P:proteolysis"/>
    <property type="evidence" value="ECO:0007669"/>
    <property type="project" value="UniProtKB-KW"/>
</dbReference>